<evidence type="ECO:0000256" key="12">
    <source>
        <dbReference type="PROSITE-ProRule" id="PRU01263"/>
    </source>
</evidence>
<dbReference type="SMART" id="SM00868">
    <property type="entry name" value="zf-AD"/>
    <property type="match status" value="1"/>
</dbReference>
<feature type="domain" description="C2H2-type" evidence="14">
    <location>
        <begin position="678"/>
        <end position="707"/>
    </location>
</feature>
<dbReference type="PANTHER" id="PTHR24376">
    <property type="entry name" value="ZINC FINGER PROTEIN"/>
    <property type="match status" value="1"/>
</dbReference>
<feature type="domain" description="C2H2-type" evidence="14">
    <location>
        <begin position="397"/>
        <end position="425"/>
    </location>
</feature>
<accession>Q0IED6</accession>
<feature type="domain" description="C2H2-type" evidence="14">
    <location>
        <begin position="368"/>
        <end position="395"/>
    </location>
</feature>
<keyword evidence="8" id="KW-0238">DNA-binding</keyword>
<feature type="binding site" evidence="12">
    <location>
        <position position="63"/>
    </location>
    <ligand>
        <name>Zn(2+)</name>
        <dbReference type="ChEBI" id="CHEBI:29105"/>
    </ligand>
</feature>
<reference evidence="16" key="3">
    <citation type="submission" date="2012-09" db="EMBL/GenBank/DDBJ databases">
        <authorList>
            <consortium name="VectorBase"/>
        </authorList>
    </citation>
    <scope>NUCLEOTIDE SEQUENCE</scope>
    <source>
        <strain evidence="16">Liverpool</strain>
    </source>
</reference>
<feature type="domain" description="C2H2-type" evidence="14">
    <location>
        <begin position="426"/>
        <end position="455"/>
    </location>
</feature>
<feature type="domain" description="C2H2-type" evidence="14">
    <location>
        <begin position="250"/>
        <end position="277"/>
    </location>
</feature>
<dbReference type="GO" id="GO:0008270">
    <property type="term" value="F:zinc ion binding"/>
    <property type="evidence" value="ECO:0007669"/>
    <property type="project" value="UniProtKB-UniRule"/>
</dbReference>
<dbReference type="PROSITE" id="PS51915">
    <property type="entry name" value="ZAD"/>
    <property type="match status" value="1"/>
</dbReference>
<evidence type="ECO:0000256" key="4">
    <source>
        <dbReference type="ARBA" id="ARBA00022737"/>
    </source>
</evidence>
<keyword evidence="4" id="KW-0677">Repeat</keyword>
<feature type="region of interest" description="Disordered" evidence="13">
    <location>
        <begin position="717"/>
        <end position="820"/>
    </location>
</feature>
<comment type="subcellular location">
    <subcellularLocation>
        <location evidence="1">Nucleus</location>
    </subcellularLocation>
</comment>
<evidence type="ECO:0000259" key="15">
    <source>
        <dbReference type="PROSITE" id="PS51915"/>
    </source>
</evidence>
<dbReference type="SUPFAM" id="SSF57716">
    <property type="entry name" value="Glucocorticoid receptor-like (DNA-binding domain)"/>
    <property type="match status" value="1"/>
</dbReference>
<protein>
    <submittedName>
        <fullName evidence="16">AAEL010812-PA</fullName>
    </submittedName>
</protein>
<feature type="region of interest" description="Disordered" evidence="13">
    <location>
        <begin position="146"/>
        <end position="176"/>
    </location>
</feature>
<evidence type="ECO:0000256" key="3">
    <source>
        <dbReference type="ARBA" id="ARBA00022723"/>
    </source>
</evidence>
<dbReference type="FunFam" id="3.30.160.60:FF:002455">
    <property type="entry name" value="FI03704p"/>
    <property type="match status" value="1"/>
</dbReference>
<proteinExistence type="inferred from homology"/>
<dbReference type="Pfam" id="PF00096">
    <property type="entry name" value="zf-C2H2"/>
    <property type="match status" value="8"/>
</dbReference>
<dbReference type="EMBL" id="CH477695">
    <property type="protein sequence ID" value="EAT37163.1"/>
    <property type="molecule type" value="Genomic_DNA"/>
</dbReference>
<feature type="domain" description="C2H2-type" evidence="14">
    <location>
        <begin position="340"/>
        <end position="367"/>
    </location>
</feature>
<keyword evidence="3 12" id="KW-0479">Metal-binding</keyword>
<dbReference type="InterPro" id="IPR036236">
    <property type="entry name" value="Znf_C2H2_sf"/>
</dbReference>
<feature type="domain" description="C2H2-type" evidence="14">
    <location>
        <begin position="650"/>
        <end position="677"/>
    </location>
</feature>
<feature type="domain" description="C2H2-type" evidence="14">
    <location>
        <begin position="312"/>
        <end position="339"/>
    </location>
</feature>
<dbReference type="Pfam" id="PF07776">
    <property type="entry name" value="zf-AD"/>
    <property type="match status" value="1"/>
</dbReference>
<feature type="compositionally biased region" description="Basic residues" evidence="13">
    <location>
        <begin position="748"/>
        <end position="757"/>
    </location>
</feature>
<dbReference type="Gene3D" id="3.30.160.60">
    <property type="entry name" value="Classic Zinc Finger"/>
    <property type="match status" value="12"/>
</dbReference>
<evidence type="ECO:0000256" key="2">
    <source>
        <dbReference type="ARBA" id="ARBA00006991"/>
    </source>
</evidence>
<feature type="domain" description="C2H2-type" evidence="14">
    <location>
        <begin position="456"/>
        <end position="484"/>
    </location>
</feature>
<evidence type="ECO:0000256" key="10">
    <source>
        <dbReference type="ARBA" id="ARBA00023242"/>
    </source>
</evidence>
<feature type="domain" description="C2H2-type" evidence="14">
    <location>
        <begin position="528"/>
        <end position="555"/>
    </location>
</feature>
<evidence type="ECO:0000256" key="9">
    <source>
        <dbReference type="ARBA" id="ARBA00023163"/>
    </source>
</evidence>
<evidence type="ECO:0000256" key="8">
    <source>
        <dbReference type="ARBA" id="ARBA00023125"/>
    </source>
</evidence>
<keyword evidence="9" id="KW-0804">Transcription</keyword>
<dbReference type="PhylomeDB" id="Q0IED6"/>
<dbReference type="VEuPathDB" id="VectorBase:AAEL010812"/>
<dbReference type="SMART" id="SM00355">
    <property type="entry name" value="ZnF_C2H2"/>
    <property type="match status" value="16"/>
</dbReference>
<dbReference type="GO" id="GO:0042802">
    <property type="term" value="F:identical protein binding"/>
    <property type="evidence" value="ECO:0007669"/>
    <property type="project" value="UniProtKB-ARBA"/>
</dbReference>
<dbReference type="GO" id="GO:0000978">
    <property type="term" value="F:RNA polymerase II cis-regulatory region sequence-specific DNA binding"/>
    <property type="evidence" value="ECO:0007669"/>
    <property type="project" value="TreeGrafter"/>
</dbReference>
<evidence type="ECO:0000256" key="6">
    <source>
        <dbReference type="ARBA" id="ARBA00022833"/>
    </source>
</evidence>
<feature type="compositionally biased region" description="Low complexity" evidence="13">
    <location>
        <begin position="758"/>
        <end position="802"/>
    </location>
</feature>
<keyword evidence="10" id="KW-0539">Nucleus</keyword>
<dbReference type="FunFam" id="3.30.160.60:FF:000446">
    <property type="entry name" value="Zinc finger protein"/>
    <property type="match status" value="1"/>
</dbReference>
<feature type="binding site" evidence="12">
    <location>
        <position position="19"/>
    </location>
    <ligand>
        <name>Zn(2+)</name>
        <dbReference type="ChEBI" id="CHEBI:29105"/>
    </ligand>
</feature>
<comment type="similarity">
    <text evidence="2">Belongs to the krueppel C2H2-type zinc-finger protein family.</text>
</comment>
<evidence type="ECO:0000256" key="13">
    <source>
        <dbReference type="SAM" id="MobiDB-lite"/>
    </source>
</evidence>
<feature type="compositionally biased region" description="Acidic residues" evidence="13">
    <location>
        <begin position="146"/>
        <end position="164"/>
    </location>
</feature>
<keyword evidence="6 12" id="KW-0862">Zinc</keyword>
<dbReference type="PANTHER" id="PTHR24376:SF216">
    <property type="entry name" value="ZINC FINGER PROTEIN 420-LIKE"/>
    <property type="match status" value="1"/>
</dbReference>
<feature type="domain" description="C2H2-type" evidence="14">
    <location>
        <begin position="220"/>
        <end position="247"/>
    </location>
</feature>
<dbReference type="GO" id="GO:0001228">
    <property type="term" value="F:DNA-binding transcription activator activity, RNA polymerase II-specific"/>
    <property type="evidence" value="ECO:0007669"/>
    <property type="project" value="TreeGrafter"/>
</dbReference>
<dbReference type="InterPro" id="IPR012934">
    <property type="entry name" value="Znf_AD"/>
</dbReference>
<dbReference type="GO" id="GO:0005634">
    <property type="term" value="C:nucleus"/>
    <property type="evidence" value="ECO:0007669"/>
    <property type="project" value="UniProtKB-SubCell"/>
</dbReference>
<feature type="binding site" evidence="12">
    <location>
        <position position="66"/>
    </location>
    <ligand>
        <name>Zn(2+)</name>
        <dbReference type="ChEBI" id="CHEBI:29105"/>
    </ligand>
</feature>
<dbReference type="Pfam" id="PF13912">
    <property type="entry name" value="zf-C2H2_6"/>
    <property type="match status" value="1"/>
</dbReference>
<sequence length="852" mass="96993">MEVMDMSCDYDLSVICRSCRKEHPHLQPIFDNMQGNGVLLQEMMSNCTQLQIYCNDGMPQNLCPPCVTDIHTAYGLLKRSEQSDRLLREYLSRRKMDGSGMESVVKVEVFEIKPEISLVDADPLIGEKCFAVALGDGIRDAGSDDGEGLIEALDDDGDDDDDAIQTELGDNNDRDSDVDYEVENLEELIEEAELEEEKPRKNQTRGRKGHGYTRIAGGKYACDYCEREFVDRRGITNHVKLHEPKEPKLKECPTCGKMFTTAYHLSRHVKIHDEDVQCEHCERKFPIDGYGEYVQHMEQEHPGKEPIPQKPFRCGICSMRFTRRTHLNRHVIGHSSVRQYECDLCHRKFHRKDNLRMHLERHGGPRTKLCPICGKNFGRAYHLNRHLRLHATKPEEHICGLCSQSFLRRKHIMDHAREQHNPEELFACRHCSRGFPSTELLLRHMKQQCQNQHKKFLCTFCNEKFMWQTSLNKHAKVKHKPARPLWIKTEPSGEEEKKYVCQVCCKGFQRLEHLERHIKIHIPSEKKFECTQCHKKFNRKDNLRSHMKIHKKKTTDEADAAEKQNQLCVYCGRAFSNSSNLIVHLRRHTGERPYKCDICDKGFPRSSDLQCHRRTHTGEKPCLCTICGKGFSRSNKLVRHMRIHTGTRPYACTYCDRSFTQSNDLTLHIRRHTGEKPYVCGVCNERFIQGTALKAHQRITGHFDDGTTQPERFASISVNNPNRVENSGPKAVRTSPGASGEGIPKVVKPVKSRKKTKQTASSSSSTAVSSQPMISEPPATVVTSPPTLTVSSAPTSPGDSSSTGGGRPPPHPSSLGLNNLSGTPHGYVPVPYIMQNYDLASTGLFSQNFSQQ</sequence>
<keyword evidence="7" id="KW-0805">Transcription regulation</keyword>
<feature type="domain" description="C2H2-type" evidence="14">
    <location>
        <begin position="594"/>
        <end position="621"/>
    </location>
</feature>
<dbReference type="Proteomes" id="UP000682892">
    <property type="component" value="Unassembled WGS sequence"/>
</dbReference>
<feature type="domain" description="C2H2-type" evidence="14">
    <location>
        <begin position="566"/>
        <end position="593"/>
    </location>
</feature>
<feature type="binding site" evidence="12">
    <location>
        <position position="16"/>
    </location>
    <ligand>
        <name>Zn(2+)</name>
        <dbReference type="ChEBI" id="CHEBI:29105"/>
    </ligand>
</feature>
<dbReference type="FunFam" id="3.30.160.60:FF:001156">
    <property type="entry name" value="Zinc finger protein 407"/>
    <property type="match status" value="1"/>
</dbReference>
<feature type="domain" description="C2H2-type" evidence="14">
    <location>
        <begin position="622"/>
        <end position="649"/>
    </location>
</feature>
<evidence type="ECO:0000256" key="5">
    <source>
        <dbReference type="ARBA" id="ARBA00022771"/>
    </source>
</evidence>
<evidence type="ECO:0000259" key="14">
    <source>
        <dbReference type="PROSITE" id="PS50157"/>
    </source>
</evidence>
<dbReference type="FunFam" id="3.30.160.60:FF:000759">
    <property type="entry name" value="zinc finger protein 16"/>
    <property type="match status" value="1"/>
</dbReference>
<evidence type="ECO:0000313" key="16">
    <source>
        <dbReference type="EMBL" id="EAT37163.1"/>
    </source>
</evidence>
<name>Q0IED6_AEDAE</name>
<reference evidence="16" key="2">
    <citation type="journal article" date="2007" name="Science">
        <title>Genome sequence of Aedes aegypti, a major arbovirus vector.</title>
        <authorList>
            <person name="Nene V."/>
            <person name="Wortman J.R."/>
            <person name="Lawson D."/>
            <person name="Haas B."/>
            <person name="Kodira C."/>
            <person name="Tu Z.J."/>
            <person name="Loftus B."/>
            <person name="Xi Z."/>
            <person name="Megy K."/>
            <person name="Grabherr M."/>
            <person name="Ren Q."/>
            <person name="Zdobnov E.M."/>
            <person name="Lobo N.F."/>
            <person name="Campbell K.S."/>
            <person name="Brown S.E."/>
            <person name="Bonaldo M.F."/>
            <person name="Zhu J."/>
            <person name="Sinkins S.P."/>
            <person name="Hogenkamp D.G."/>
            <person name="Amedeo P."/>
            <person name="Arensburger P."/>
            <person name="Atkinson P.W."/>
            <person name="Bidwell S."/>
            <person name="Biedler J."/>
            <person name="Birney E."/>
            <person name="Bruggner R.V."/>
            <person name="Costas J."/>
            <person name="Coy M.R."/>
            <person name="Crabtree J."/>
            <person name="Crawford M."/>
            <person name="Debruyn B."/>
            <person name="Decaprio D."/>
            <person name="Eiglmeier K."/>
            <person name="Eisenstadt E."/>
            <person name="El-Dorry H."/>
            <person name="Gelbart W.M."/>
            <person name="Gomes S.L."/>
            <person name="Hammond M."/>
            <person name="Hannick L.I."/>
            <person name="Hogan J.R."/>
            <person name="Holmes M.H."/>
            <person name="Jaffe D."/>
            <person name="Johnston J.S."/>
            <person name="Kennedy R.C."/>
            <person name="Koo H."/>
            <person name="Kravitz S."/>
            <person name="Kriventseva E.V."/>
            <person name="Kulp D."/>
            <person name="Labutti K."/>
            <person name="Lee E."/>
            <person name="Li S."/>
            <person name="Lovin D.D."/>
            <person name="Mao C."/>
            <person name="Mauceli E."/>
            <person name="Menck C.F."/>
            <person name="Miller J.R."/>
            <person name="Montgomery P."/>
            <person name="Mori A."/>
            <person name="Nascimento A.L."/>
            <person name="Naveira H.F."/>
            <person name="Nusbaum C."/>
            <person name="O'leary S."/>
            <person name="Orvis J."/>
            <person name="Pertea M."/>
            <person name="Quesneville H."/>
            <person name="Reidenbach K.R."/>
            <person name="Rogers Y.H."/>
            <person name="Roth C.W."/>
            <person name="Schneider J.R."/>
            <person name="Schatz M."/>
            <person name="Shumway M."/>
            <person name="Stanke M."/>
            <person name="Stinson E.O."/>
            <person name="Tubio J.M."/>
            <person name="Vanzee J.P."/>
            <person name="Verjovski-Almeida S."/>
            <person name="Werner D."/>
            <person name="White O."/>
            <person name="Wyder S."/>
            <person name="Zeng Q."/>
            <person name="Zhao Q."/>
            <person name="Zhao Y."/>
            <person name="Hill C.A."/>
            <person name="Raikhel A.S."/>
            <person name="Soares M.B."/>
            <person name="Knudson D.L."/>
            <person name="Lee N.H."/>
            <person name="Galagan J."/>
            <person name="Salzberg S.L."/>
            <person name="Paulsen I.T."/>
            <person name="Dimopoulos G."/>
            <person name="Collins F.H."/>
            <person name="Birren B."/>
            <person name="Fraser-Liggett C.M."/>
            <person name="Severson D.W."/>
        </authorList>
    </citation>
    <scope>NUCLEOTIDE SEQUENCE [LARGE SCALE GENOMIC DNA]</scope>
    <source>
        <strain evidence="16">Liverpool</strain>
    </source>
</reference>
<evidence type="ECO:0000256" key="7">
    <source>
        <dbReference type="ARBA" id="ARBA00023015"/>
    </source>
</evidence>
<dbReference type="FunFam" id="3.30.160.60:FF:000508">
    <property type="entry name" value="Myeloid zinc finger 1"/>
    <property type="match status" value="1"/>
</dbReference>
<feature type="domain" description="C2H2-type" evidence="14">
    <location>
        <begin position="499"/>
        <end position="526"/>
    </location>
</feature>
<dbReference type="PROSITE" id="PS00028">
    <property type="entry name" value="ZINC_FINGER_C2H2_1"/>
    <property type="match status" value="14"/>
</dbReference>
<dbReference type="Gene3D" id="3.40.1800.20">
    <property type="match status" value="1"/>
</dbReference>
<keyword evidence="5 11" id="KW-0863">Zinc-finger</keyword>
<gene>
    <name evidence="16" type="ORF">AaeL_AAEL010812</name>
</gene>
<dbReference type="OMA" id="YCERNFT"/>
<evidence type="ECO:0000313" key="17">
    <source>
        <dbReference type="Proteomes" id="UP000682892"/>
    </source>
</evidence>
<dbReference type="SUPFAM" id="SSF57667">
    <property type="entry name" value="beta-beta-alpha zinc fingers"/>
    <property type="match status" value="9"/>
</dbReference>
<dbReference type="FunFam" id="3.30.160.60:FF:000512">
    <property type="entry name" value="zinc finger protein 197 isoform X1"/>
    <property type="match status" value="1"/>
</dbReference>
<dbReference type="AlphaFoldDB" id="Q0IED6"/>
<evidence type="ECO:0000256" key="11">
    <source>
        <dbReference type="PROSITE-ProRule" id="PRU00042"/>
    </source>
</evidence>
<feature type="domain" description="ZAD" evidence="15">
    <location>
        <begin position="14"/>
        <end position="90"/>
    </location>
</feature>
<evidence type="ECO:0000256" key="1">
    <source>
        <dbReference type="ARBA" id="ARBA00004123"/>
    </source>
</evidence>
<organism evidence="16 17">
    <name type="scientific">Aedes aegypti</name>
    <name type="common">Yellowfever mosquito</name>
    <name type="synonym">Culex aegypti</name>
    <dbReference type="NCBI Taxonomy" id="7159"/>
    <lineage>
        <taxon>Eukaryota</taxon>
        <taxon>Metazoa</taxon>
        <taxon>Ecdysozoa</taxon>
        <taxon>Arthropoda</taxon>
        <taxon>Hexapoda</taxon>
        <taxon>Insecta</taxon>
        <taxon>Pterygota</taxon>
        <taxon>Neoptera</taxon>
        <taxon>Endopterygota</taxon>
        <taxon>Diptera</taxon>
        <taxon>Nematocera</taxon>
        <taxon>Culicoidea</taxon>
        <taxon>Culicidae</taxon>
        <taxon>Culicinae</taxon>
        <taxon>Aedini</taxon>
        <taxon>Aedes</taxon>
        <taxon>Stegomyia</taxon>
    </lineage>
</organism>
<reference evidence="16" key="1">
    <citation type="submission" date="2005-10" db="EMBL/GenBank/DDBJ databases">
        <authorList>
            <person name="Loftus B.J."/>
            <person name="Nene V.M."/>
            <person name="Hannick L.I."/>
            <person name="Bidwell S."/>
            <person name="Haas B."/>
            <person name="Amedeo P."/>
            <person name="Orvis J."/>
            <person name="Wortman J.R."/>
            <person name="White O.R."/>
            <person name="Salzberg S."/>
            <person name="Shumway M."/>
            <person name="Koo H."/>
            <person name="Zhao Y."/>
            <person name="Holmes M."/>
            <person name="Miller J."/>
            <person name="Schatz M."/>
            <person name="Pop M."/>
            <person name="Pai G."/>
            <person name="Utterback T."/>
            <person name="Rogers Y.-H."/>
            <person name="Kravitz S."/>
            <person name="Fraser C.M."/>
        </authorList>
    </citation>
    <scope>NUCLEOTIDE SEQUENCE</scope>
    <source>
        <strain evidence="16">Liverpool</strain>
    </source>
</reference>
<dbReference type="PROSITE" id="PS50157">
    <property type="entry name" value="ZINC_FINGER_C2H2_2"/>
    <property type="match status" value="15"/>
</dbReference>
<dbReference type="InterPro" id="IPR013087">
    <property type="entry name" value="Znf_C2H2_type"/>
</dbReference>